<protein>
    <submittedName>
        <fullName evidence="3">Uncharacterized protein</fullName>
    </submittedName>
</protein>
<dbReference type="Gene3D" id="3.20.20.80">
    <property type="entry name" value="Glycosidases"/>
    <property type="match status" value="1"/>
</dbReference>
<evidence type="ECO:0000256" key="2">
    <source>
        <dbReference type="RuleBase" id="RU003679"/>
    </source>
</evidence>
<dbReference type="GO" id="GO:0005975">
    <property type="term" value="P:carbohydrate metabolic process"/>
    <property type="evidence" value="ECO:0007669"/>
    <property type="project" value="InterPro"/>
</dbReference>
<gene>
    <name evidence="3" type="ORF">acsn021_22660</name>
</gene>
<comment type="similarity">
    <text evidence="1 2">Belongs to the glycosyl hydrolase 35 family.</text>
</comment>
<dbReference type="InterPro" id="IPR031330">
    <property type="entry name" value="Gly_Hdrlase_35_cat"/>
</dbReference>
<dbReference type="PANTHER" id="PTHR23421">
    <property type="entry name" value="BETA-GALACTOSIDASE RELATED"/>
    <property type="match status" value="1"/>
</dbReference>
<dbReference type="SUPFAM" id="SSF51445">
    <property type="entry name" value="(Trans)glycosidases"/>
    <property type="match status" value="1"/>
</dbReference>
<dbReference type="EMBL" id="AP023367">
    <property type="protein sequence ID" value="BCJ94697.1"/>
    <property type="molecule type" value="Genomic_DNA"/>
</dbReference>
<keyword evidence="4" id="KW-1185">Reference proteome</keyword>
<evidence type="ECO:0000313" key="4">
    <source>
        <dbReference type="Proteomes" id="UP000515561"/>
    </source>
</evidence>
<dbReference type="RefSeq" id="WP_184089401.1">
    <property type="nucleotide sequence ID" value="NZ_AP023367.1"/>
</dbReference>
<accession>A0A6S6R3T0</accession>
<dbReference type="GO" id="GO:0004553">
    <property type="term" value="F:hydrolase activity, hydrolyzing O-glycosyl compounds"/>
    <property type="evidence" value="ECO:0007669"/>
    <property type="project" value="InterPro"/>
</dbReference>
<evidence type="ECO:0000256" key="1">
    <source>
        <dbReference type="ARBA" id="ARBA00009809"/>
    </source>
</evidence>
<dbReference type="AlphaFoldDB" id="A0A6S6R3T0"/>
<dbReference type="PRINTS" id="PR00742">
    <property type="entry name" value="GLHYDRLASE35"/>
</dbReference>
<dbReference type="KEGG" id="acel:acsn021_22660"/>
<dbReference type="InterPro" id="IPR001944">
    <property type="entry name" value="Glycoside_Hdrlase_35"/>
</dbReference>
<organism evidence="3 4">
    <name type="scientific">Anaerocolumna cellulosilytica</name>
    <dbReference type="NCBI Taxonomy" id="433286"/>
    <lineage>
        <taxon>Bacteria</taxon>
        <taxon>Bacillati</taxon>
        <taxon>Bacillota</taxon>
        <taxon>Clostridia</taxon>
        <taxon>Lachnospirales</taxon>
        <taxon>Lachnospiraceae</taxon>
        <taxon>Anaerocolumna</taxon>
    </lineage>
</organism>
<dbReference type="InterPro" id="IPR017853">
    <property type="entry name" value="GH"/>
</dbReference>
<sequence length="768" mass="87815">MKEININLPSTEGIKSETIMSGNNLNGVNIGVNRTHFFKNDAPWFPITGEFHYSRYPSEYWKEALYRAKAGGLDTIATYVFWIHHEEIEGTFKWSGRFDVKRFITLCKEVGLNVILRIGPWDHGEVRNGGYPDWLFEKTKSPGTNDTEYFKYSRRLYQEIYQQVKDLFYKDNGPIIGIQIDNEYGLCHGLRGYEGREHMMILKKMALEIGFDIPIYTSTGWGGSVVVEGEFLPLMAAYVEGSWEQHIDVVPPNINFVFTSIRDDLTVGSDLSKNEHFSSSYDINNYPFATCELGGGMQANYQRRPIITKEDTESMAFVKLGSGAIMLGYYMYQGGTNPIGELTTLQESRATGYPNDLPKLSYDYQAPLGEYGQSNPSYHALRRLHLFAKDQEAILTQAASFIPNDNEIRPDDSSTLRYAVRYYGNSGFLFINNYQHNLTMSPHEDLCFKIKTDNDTIQFPRVDLKSGEWRLLPFNQNLNGIRMICATVQPLTSLQVCNEYYYFYYGDMDYDIEYRMDSLTIKAILSGNVCSNSNGVTILKQTFNRDNTILDPIILKNQNGDTINIVTLTKQQATQLNKVDINNNSYIIISEADTYVDDQQVQVVSIGEEEVTVLTFPALPSEQKLDKYSSNSVNGIFNLYSVRWTPVKPAIKLNKLGVLTNGHLQYALIVEKEYLAGCTDVFLEINFEGDIAELTQDGKLKADWFYTGLTWRIGLKRFEKDLCKGNWLLDISPLSKEAFIYLDKWPDMVDDKALNLVDYKIVPEYRII</sequence>
<proteinExistence type="inferred from homology"/>
<dbReference type="Proteomes" id="UP000515561">
    <property type="component" value="Chromosome"/>
</dbReference>
<evidence type="ECO:0000313" key="3">
    <source>
        <dbReference type="EMBL" id="BCJ94697.1"/>
    </source>
</evidence>
<reference evidence="3 4" key="1">
    <citation type="journal article" date="2016" name="Int. J. Syst. Evol. Microbiol.">
        <title>Descriptions of Anaerotaenia torta gen. nov., sp. nov. and Anaerocolumna cellulosilytica gen. nov., sp. nov. isolated from a methanogenic reactor of cattle waste.</title>
        <authorList>
            <person name="Uek A."/>
            <person name="Ohtaki Y."/>
            <person name="Kaku N."/>
            <person name="Ueki K."/>
        </authorList>
    </citation>
    <scope>NUCLEOTIDE SEQUENCE [LARGE SCALE GENOMIC DNA]</scope>
    <source>
        <strain evidence="3 4">SN021</strain>
    </source>
</reference>
<dbReference type="Pfam" id="PF01301">
    <property type="entry name" value="Glyco_hydro_35"/>
    <property type="match status" value="1"/>
</dbReference>
<name>A0A6S6R3T0_9FIRM</name>